<comment type="caution">
    <text evidence="2">The sequence shown here is derived from an EMBL/GenBank/DDBJ whole genome shotgun (WGS) entry which is preliminary data.</text>
</comment>
<evidence type="ECO:0000313" key="3">
    <source>
        <dbReference type="Proteomes" id="UP000604475"/>
    </source>
</evidence>
<dbReference type="Pfam" id="PF26146">
    <property type="entry name" value="PI-PLC_X"/>
    <property type="match status" value="1"/>
</dbReference>
<dbReference type="Proteomes" id="UP000604475">
    <property type="component" value="Unassembled WGS sequence"/>
</dbReference>
<keyword evidence="1" id="KW-0812">Transmembrane</keyword>
<name>A0A937RJG4_9ACTN</name>
<keyword evidence="1" id="KW-0472">Membrane</keyword>
<dbReference type="InterPro" id="IPR051057">
    <property type="entry name" value="PI-PLC_domain"/>
</dbReference>
<keyword evidence="1" id="KW-1133">Transmembrane helix</keyword>
<dbReference type="InterPro" id="IPR017946">
    <property type="entry name" value="PLC-like_Pdiesterase_TIM-brl"/>
</dbReference>
<dbReference type="Gene3D" id="3.20.20.190">
    <property type="entry name" value="Phosphatidylinositol (PI) phosphodiesterase"/>
    <property type="match status" value="1"/>
</dbReference>
<dbReference type="AlphaFoldDB" id="A0A937RJG4"/>
<dbReference type="PANTHER" id="PTHR13593">
    <property type="match status" value="1"/>
</dbReference>
<feature type="transmembrane region" description="Helical" evidence="1">
    <location>
        <begin position="299"/>
        <end position="321"/>
    </location>
</feature>
<protein>
    <submittedName>
        <fullName evidence="2">Uncharacterized protein</fullName>
    </submittedName>
</protein>
<dbReference type="EMBL" id="JAEACQ010000381">
    <property type="protein sequence ID" value="MBL7633393.1"/>
    <property type="molecule type" value="Genomic_DNA"/>
</dbReference>
<evidence type="ECO:0000256" key="1">
    <source>
        <dbReference type="SAM" id="Phobius"/>
    </source>
</evidence>
<dbReference type="GO" id="GO:0008081">
    <property type="term" value="F:phosphoric diester hydrolase activity"/>
    <property type="evidence" value="ECO:0007669"/>
    <property type="project" value="InterPro"/>
</dbReference>
<sequence length="719" mass="76671">MARVALAVLVTLCWLPLVVILTARSTVLSADFYTDGLDDVHAYDRVYTEVLPDPAVDSLLAGLPVDRTLVTANLRAVLPPSTIEGLTDEQIGRIVDYLRGDADDVQLSVDMRPLFASISGLANRYLAGELGEGVTYQASSVSQFTDDLLGALDDMAAGRPPTSLPVMELSAQQVDIVLRAVLDRFDEPTRARLAEPARALLRQGDIAGALALLGPPLFQGDDQAIEQIRGSLVNGTVLDLGVSLSDLRDKPTIRAIDRLHDVSKQLPWIAAACGLAMAGGLVGVAALARRGGRSPVRAVGYAALAAGLTTFAFGVALRLALPNPLDALDSPGSKLPPGAAAVLTDFGDHAYRGIEGDFLWLSTWMTVVGLVLAGASLLVAASRRLERHARWRRLVATSVVVVPALVLVTWAAFPGAAADSRVVCQGSARLCDRHYDEVTHAASHNAMANSEDLFLGSAQDPSIVHQLDLGVRGLLLDVHHWTTPEQIAQAFKDLTPSTRAALEPLTRGALSARPGLWLCHNVCQLGALDFTGQLRTLDGWLDRNPTEVVTLILQDEVPAAEIEGAFAQAGLADELFTPPDDPDGDWPTLREMIDSGRRLVVFTERQDTPGGFLRSFYRYGSETPFDAQDPSDLAGCALGRGSVDAKLLLMNHWLTAAAPDRRAALAGNASQTVVGRAQVCERERRQPTFVAVDFVNIGDLPRAVDVLNGLAPSDGAARG</sequence>
<reference evidence="2" key="1">
    <citation type="submission" date="2020-12" db="EMBL/GenBank/DDBJ databases">
        <title>Genomic characterization of non-nitrogen-fixing Frankia strains.</title>
        <authorList>
            <person name="Carlos-Shanley C."/>
            <person name="Guerra T."/>
            <person name="Hahn D."/>
        </authorList>
    </citation>
    <scope>NUCLEOTIDE SEQUENCE</scope>
    <source>
        <strain evidence="2">CN6</strain>
    </source>
</reference>
<feature type="transmembrane region" description="Helical" evidence="1">
    <location>
        <begin position="266"/>
        <end position="287"/>
    </location>
</feature>
<feature type="transmembrane region" description="Helical" evidence="1">
    <location>
        <begin position="394"/>
        <end position="413"/>
    </location>
</feature>
<organism evidence="2 3">
    <name type="scientific">Frankia nepalensis</name>
    <dbReference type="NCBI Taxonomy" id="1836974"/>
    <lineage>
        <taxon>Bacteria</taxon>
        <taxon>Bacillati</taxon>
        <taxon>Actinomycetota</taxon>
        <taxon>Actinomycetes</taxon>
        <taxon>Frankiales</taxon>
        <taxon>Frankiaceae</taxon>
        <taxon>Frankia</taxon>
    </lineage>
</organism>
<evidence type="ECO:0000313" key="2">
    <source>
        <dbReference type="EMBL" id="MBL7633393.1"/>
    </source>
</evidence>
<proteinExistence type="predicted"/>
<feature type="transmembrane region" description="Helical" evidence="1">
    <location>
        <begin position="358"/>
        <end position="382"/>
    </location>
</feature>
<dbReference type="GO" id="GO:0006629">
    <property type="term" value="P:lipid metabolic process"/>
    <property type="evidence" value="ECO:0007669"/>
    <property type="project" value="InterPro"/>
</dbReference>
<dbReference type="PANTHER" id="PTHR13593:SF140">
    <property type="entry name" value="PLC-LIKE PHOSPHODIESTERASE"/>
    <property type="match status" value="1"/>
</dbReference>
<keyword evidence="3" id="KW-1185">Reference proteome</keyword>
<accession>A0A937RJG4</accession>
<gene>
    <name evidence="2" type="ORF">I7412_40820</name>
</gene>
<dbReference type="SUPFAM" id="SSF51695">
    <property type="entry name" value="PLC-like phosphodiesterases"/>
    <property type="match status" value="1"/>
</dbReference>